<evidence type="ECO:0000313" key="2">
    <source>
        <dbReference type="EMBL" id="EUB61715.1"/>
    </source>
</evidence>
<keyword evidence="3" id="KW-1185">Reference proteome</keyword>
<dbReference type="EMBL" id="APAU02000018">
    <property type="protein sequence ID" value="EUB61715.1"/>
    <property type="molecule type" value="Genomic_DNA"/>
</dbReference>
<gene>
    <name evidence="2" type="ORF">EGR_03529</name>
</gene>
<organism evidence="2 3">
    <name type="scientific">Echinococcus granulosus</name>
    <name type="common">Hydatid tapeworm</name>
    <dbReference type="NCBI Taxonomy" id="6210"/>
    <lineage>
        <taxon>Eukaryota</taxon>
        <taxon>Metazoa</taxon>
        <taxon>Spiralia</taxon>
        <taxon>Lophotrochozoa</taxon>
        <taxon>Platyhelminthes</taxon>
        <taxon>Cestoda</taxon>
        <taxon>Eucestoda</taxon>
        <taxon>Cyclophyllidea</taxon>
        <taxon>Taeniidae</taxon>
        <taxon>Echinococcus</taxon>
        <taxon>Echinococcus granulosus group</taxon>
    </lineage>
</organism>
<proteinExistence type="predicted"/>
<protein>
    <submittedName>
        <fullName evidence="2">Uncharacterized protein</fullName>
    </submittedName>
</protein>
<dbReference type="KEGG" id="egl:EGR_03529"/>
<dbReference type="Proteomes" id="UP000019149">
    <property type="component" value="Unassembled WGS sequence"/>
</dbReference>
<dbReference type="GeneID" id="36339244"/>
<sequence length="382" mass="43156">MGWRTWKVHNKSRRSRDAIDGDKEEEVEAKDGEVDLRRDPHATWKLLSEVPTLLMNPIEPPLSWSHSLNFSLFLPASLHPTTFLAIPVTYTTNVAVCLYPTSCSTAIRIASPLYAVRKVCCWLINDNGLLIISGAPSQPSRELKAMAVWHRKECQRNIKCHLPPSTESLFLNRSKETFTEFLPVVSFSIEQNALSCNWRHGKKFSHSRLILKDFDIIEIEEGDELPHLRGRKGVEEGDENLLRVSQRLNWVDQQGIGEMRTLSILSLQLPYEFFHSSPNIAPKRVDVERNPYNLTLHFESEKSDSLRGCCHQGSRSLDSLGEPEVKPAPTVAAIASVTSTHPRSQFLQNWSASLPVLPPDSPRANCGHTDEKTGLLNQRSPR</sequence>
<evidence type="ECO:0000313" key="3">
    <source>
        <dbReference type="Proteomes" id="UP000019149"/>
    </source>
</evidence>
<comment type="caution">
    <text evidence="2">The sequence shown here is derived from an EMBL/GenBank/DDBJ whole genome shotgun (WGS) entry which is preliminary data.</text>
</comment>
<dbReference type="AlphaFoldDB" id="W6UJL4"/>
<accession>W6UJL4</accession>
<evidence type="ECO:0000256" key="1">
    <source>
        <dbReference type="SAM" id="MobiDB-lite"/>
    </source>
</evidence>
<feature type="region of interest" description="Disordered" evidence="1">
    <location>
        <begin position="358"/>
        <end position="382"/>
    </location>
</feature>
<dbReference type="RefSeq" id="XP_024352911.1">
    <property type="nucleotide sequence ID" value="XM_024492778.1"/>
</dbReference>
<reference evidence="2 3" key="1">
    <citation type="journal article" date="2013" name="Nat. Genet.">
        <title>The genome of the hydatid tapeworm Echinococcus granulosus.</title>
        <authorList>
            <person name="Zheng H."/>
            <person name="Zhang W."/>
            <person name="Zhang L."/>
            <person name="Zhang Z."/>
            <person name="Li J."/>
            <person name="Lu G."/>
            <person name="Zhu Y."/>
            <person name="Wang Y."/>
            <person name="Huang Y."/>
            <person name="Liu J."/>
            <person name="Kang H."/>
            <person name="Chen J."/>
            <person name="Wang L."/>
            <person name="Chen A."/>
            <person name="Yu S."/>
            <person name="Gao Z."/>
            <person name="Jin L."/>
            <person name="Gu W."/>
            <person name="Wang Z."/>
            <person name="Zhao L."/>
            <person name="Shi B."/>
            <person name="Wen H."/>
            <person name="Lin R."/>
            <person name="Jones M.K."/>
            <person name="Brejova B."/>
            <person name="Vinar T."/>
            <person name="Zhao G."/>
            <person name="McManus D.P."/>
            <person name="Chen Z."/>
            <person name="Zhou Y."/>
            <person name="Wang S."/>
        </authorList>
    </citation>
    <scope>NUCLEOTIDE SEQUENCE [LARGE SCALE GENOMIC DNA]</scope>
</reference>
<dbReference type="CTD" id="36339244"/>
<name>W6UJL4_ECHGR</name>